<evidence type="ECO:0000256" key="2">
    <source>
        <dbReference type="ARBA" id="ARBA00022741"/>
    </source>
</evidence>
<dbReference type="CDD" id="cd03230">
    <property type="entry name" value="ABC_DR_subfamily_A"/>
    <property type="match status" value="1"/>
</dbReference>
<evidence type="ECO:0000313" key="5">
    <source>
        <dbReference type="EMBL" id="GGX34023.1"/>
    </source>
</evidence>
<name>A0A918N528_9FLAO</name>
<protein>
    <submittedName>
        <fullName evidence="5">ABC transporter ATP-binding protein</fullName>
    </submittedName>
</protein>
<keyword evidence="6" id="KW-1185">Reference proteome</keyword>
<dbReference type="InterPro" id="IPR017871">
    <property type="entry name" value="ABC_transporter-like_CS"/>
</dbReference>
<dbReference type="InterPro" id="IPR003439">
    <property type="entry name" value="ABC_transporter-like_ATP-bd"/>
</dbReference>
<dbReference type="InterPro" id="IPR003593">
    <property type="entry name" value="AAA+_ATPase"/>
</dbReference>
<keyword evidence="1" id="KW-0813">Transport</keyword>
<dbReference type="Proteomes" id="UP000601108">
    <property type="component" value="Unassembled WGS sequence"/>
</dbReference>
<sequence>MITTKKITKKYGDFTALDQLSLNVKPGEIYCLLGANGAGKSTTINLVLGFINPTSGEALINGKSVFKNNIETKKDIAYIPENLMLYPTLTAMENLDYFSGIGGQKLKKDQLESLLIQSGLQPEAFYKRTNAFSKGMRQKVGIAIAIAKQAKALLLDEPTSGLDPKASNEFGELLQELKGNGVATLMATHDLFRAKEIATHIGIMKSGKLKQQFTASDISLPQLEKAYLDTMNYKELAK</sequence>
<accession>A0A918N528</accession>
<dbReference type="SUPFAM" id="SSF52540">
    <property type="entry name" value="P-loop containing nucleoside triphosphate hydrolases"/>
    <property type="match status" value="1"/>
</dbReference>
<keyword evidence="2" id="KW-0547">Nucleotide-binding</keyword>
<dbReference type="GO" id="GO:0016887">
    <property type="term" value="F:ATP hydrolysis activity"/>
    <property type="evidence" value="ECO:0007669"/>
    <property type="project" value="InterPro"/>
</dbReference>
<dbReference type="PANTHER" id="PTHR42939:SF1">
    <property type="entry name" value="ABC TRANSPORTER ATP-BINDING PROTEIN ALBC-RELATED"/>
    <property type="match status" value="1"/>
</dbReference>
<dbReference type="Gene3D" id="3.40.50.300">
    <property type="entry name" value="P-loop containing nucleotide triphosphate hydrolases"/>
    <property type="match status" value="1"/>
</dbReference>
<evidence type="ECO:0000313" key="6">
    <source>
        <dbReference type="Proteomes" id="UP000601108"/>
    </source>
</evidence>
<dbReference type="InterPro" id="IPR051782">
    <property type="entry name" value="ABC_Transporter_VariousFunc"/>
</dbReference>
<dbReference type="PANTHER" id="PTHR42939">
    <property type="entry name" value="ABC TRANSPORTER ATP-BINDING PROTEIN ALBC-RELATED"/>
    <property type="match status" value="1"/>
</dbReference>
<dbReference type="PROSITE" id="PS00211">
    <property type="entry name" value="ABC_TRANSPORTER_1"/>
    <property type="match status" value="1"/>
</dbReference>
<dbReference type="AlphaFoldDB" id="A0A918N528"/>
<dbReference type="GO" id="GO:0005524">
    <property type="term" value="F:ATP binding"/>
    <property type="evidence" value="ECO:0007669"/>
    <property type="project" value="UniProtKB-KW"/>
</dbReference>
<dbReference type="RefSeq" id="WP_027413853.1">
    <property type="nucleotide sequence ID" value="NZ_BMWS01000043.1"/>
</dbReference>
<dbReference type="PROSITE" id="PS50893">
    <property type="entry name" value="ABC_TRANSPORTER_2"/>
    <property type="match status" value="1"/>
</dbReference>
<organism evidence="5 6">
    <name type="scientific">Aquimarina muelleri</name>
    <dbReference type="NCBI Taxonomy" id="279356"/>
    <lineage>
        <taxon>Bacteria</taxon>
        <taxon>Pseudomonadati</taxon>
        <taxon>Bacteroidota</taxon>
        <taxon>Flavobacteriia</taxon>
        <taxon>Flavobacteriales</taxon>
        <taxon>Flavobacteriaceae</taxon>
        <taxon>Aquimarina</taxon>
    </lineage>
</organism>
<dbReference type="Pfam" id="PF00005">
    <property type="entry name" value="ABC_tran"/>
    <property type="match status" value="1"/>
</dbReference>
<dbReference type="SMART" id="SM00382">
    <property type="entry name" value="AAA"/>
    <property type="match status" value="1"/>
</dbReference>
<evidence type="ECO:0000256" key="1">
    <source>
        <dbReference type="ARBA" id="ARBA00022448"/>
    </source>
</evidence>
<comment type="caution">
    <text evidence="5">The sequence shown here is derived from an EMBL/GenBank/DDBJ whole genome shotgun (WGS) entry which is preliminary data.</text>
</comment>
<evidence type="ECO:0000256" key="3">
    <source>
        <dbReference type="ARBA" id="ARBA00022840"/>
    </source>
</evidence>
<dbReference type="EMBL" id="BMWS01000043">
    <property type="protein sequence ID" value="GGX34023.1"/>
    <property type="molecule type" value="Genomic_DNA"/>
</dbReference>
<dbReference type="InterPro" id="IPR027417">
    <property type="entry name" value="P-loop_NTPase"/>
</dbReference>
<proteinExistence type="predicted"/>
<feature type="domain" description="ABC transporter" evidence="4">
    <location>
        <begin position="2"/>
        <end position="231"/>
    </location>
</feature>
<keyword evidence="3 5" id="KW-0067">ATP-binding</keyword>
<reference evidence="5 6" key="1">
    <citation type="journal article" date="2014" name="Int. J. Syst. Evol. Microbiol.">
        <title>Complete genome sequence of Corynebacterium casei LMG S-19264T (=DSM 44701T), isolated from a smear-ripened cheese.</title>
        <authorList>
            <consortium name="US DOE Joint Genome Institute (JGI-PGF)"/>
            <person name="Walter F."/>
            <person name="Albersmeier A."/>
            <person name="Kalinowski J."/>
            <person name="Ruckert C."/>
        </authorList>
    </citation>
    <scope>NUCLEOTIDE SEQUENCE [LARGE SCALE GENOMIC DNA]</scope>
    <source>
        <strain evidence="5 6">KCTC 12285</strain>
    </source>
</reference>
<gene>
    <name evidence="5" type="ORF">GCM10007384_38410</name>
</gene>
<evidence type="ECO:0000259" key="4">
    <source>
        <dbReference type="PROSITE" id="PS50893"/>
    </source>
</evidence>